<dbReference type="AlphaFoldDB" id="A0A1Y0C5H8"/>
<evidence type="ECO:0000313" key="1">
    <source>
        <dbReference type="EMBL" id="ART70488.1"/>
    </source>
</evidence>
<organism evidence="1 2">
    <name type="scientific">Mycobacterium dioxanotrophicus</name>
    <dbReference type="NCBI Taxonomy" id="482462"/>
    <lineage>
        <taxon>Bacteria</taxon>
        <taxon>Bacillati</taxon>
        <taxon>Actinomycetota</taxon>
        <taxon>Actinomycetes</taxon>
        <taxon>Mycobacteriales</taxon>
        <taxon>Mycobacteriaceae</taxon>
        <taxon>Mycobacterium</taxon>
    </lineage>
</organism>
<dbReference type="EMBL" id="CP020809">
    <property type="protein sequence ID" value="ART70488.1"/>
    <property type="molecule type" value="Genomic_DNA"/>
</dbReference>
<sequence>MDKDGLLDSEGDWEVRSSVYRDGKLVGHVDVMSAGTFDNLSHAVSCAFEERDVVRRIRKPRK</sequence>
<name>A0A1Y0C5H8_9MYCO</name>
<accession>A0A1Y0C5H8</accession>
<keyword evidence="2" id="KW-1185">Reference proteome</keyword>
<dbReference type="Proteomes" id="UP000195331">
    <property type="component" value="Chromosome"/>
</dbReference>
<gene>
    <name evidence="1" type="ORF">BTO20_19645</name>
</gene>
<reference evidence="1 2" key="1">
    <citation type="submission" date="2017-04" db="EMBL/GenBank/DDBJ databases">
        <title>Whole Genome Sequence of 1,4-Dioxane Degrading Bacterium Mycobacterium dioxanotrophicus PH-06.</title>
        <authorList>
            <person name="He Y."/>
        </authorList>
    </citation>
    <scope>NUCLEOTIDE SEQUENCE [LARGE SCALE GENOMIC DNA]</scope>
    <source>
        <strain evidence="1 2">PH-06</strain>
    </source>
</reference>
<evidence type="ECO:0000313" key="2">
    <source>
        <dbReference type="Proteomes" id="UP000195331"/>
    </source>
</evidence>
<dbReference type="KEGG" id="mdx:BTO20_19645"/>
<proteinExistence type="predicted"/>
<protein>
    <submittedName>
        <fullName evidence="1">Uncharacterized protein</fullName>
    </submittedName>
</protein>